<keyword evidence="3" id="KW-0813">Transport</keyword>
<dbReference type="InterPro" id="IPR031259">
    <property type="entry name" value="ILBP"/>
</dbReference>
<sequence>MALDNVKKMAGTWRLNRSENFDDFLREVGVPYLIRKVIPYTRQEQTLSVNEEDEKIKIVTSAGMRPQIDEFKLDEDYNKEISGEKMEAKAVWAENKLTITQKSTNPESKTIHIGDVICKRYFDRRNVSYHILRKRNYTFFFLNHDTVNCFIVLYIVELLHNCSDSTMMQYDFTIIIII</sequence>
<name>A0ABQ9F6K9_TEGGR</name>
<evidence type="ECO:0000313" key="5">
    <source>
        <dbReference type="EMBL" id="KAJ8312959.1"/>
    </source>
</evidence>
<protein>
    <recommendedName>
        <fullName evidence="4">Cytosolic fatty-acid binding proteins domain-containing protein</fullName>
    </recommendedName>
</protein>
<dbReference type="Proteomes" id="UP001217089">
    <property type="component" value="Unassembled WGS sequence"/>
</dbReference>
<accession>A0ABQ9F6K9</accession>
<keyword evidence="2" id="KW-0446">Lipid-binding</keyword>
<evidence type="ECO:0000313" key="6">
    <source>
        <dbReference type="Proteomes" id="UP001217089"/>
    </source>
</evidence>
<evidence type="ECO:0000256" key="1">
    <source>
        <dbReference type="ARBA" id="ARBA00008390"/>
    </source>
</evidence>
<gene>
    <name evidence="5" type="ORF">KUTeg_010332</name>
</gene>
<proteinExistence type="inferred from homology"/>
<evidence type="ECO:0000259" key="4">
    <source>
        <dbReference type="PROSITE" id="PS00214"/>
    </source>
</evidence>
<dbReference type="EMBL" id="JARBDR010000440">
    <property type="protein sequence ID" value="KAJ8312959.1"/>
    <property type="molecule type" value="Genomic_DNA"/>
</dbReference>
<reference evidence="5 6" key="1">
    <citation type="submission" date="2022-12" db="EMBL/GenBank/DDBJ databases">
        <title>Chromosome-level genome of Tegillarca granosa.</title>
        <authorList>
            <person name="Kim J."/>
        </authorList>
    </citation>
    <scope>NUCLEOTIDE SEQUENCE [LARGE SCALE GENOMIC DNA]</scope>
    <source>
        <strain evidence="5">Teg-2019</strain>
        <tissue evidence="5">Adductor muscle</tissue>
    </source>
</reference>
<comment type="similarity">
    <text evidence="1 3">Belongs to the calycin superfamily. Fatty-acid binding protein (FABP) family.</text>
</comment>
<dbReference type="InterPro" id="IPR012674">
    <property type="entry name" value="Calycin"/>
</dbReference>
<dbReference type="SUPFAM" id="SSF50814">
    <property type="entry name" value="Lipocalins"/>
    <property type="match status" value="1"/>
</dbReference>
<keyword evidence="6" id="KW-1185">Reference proteome</keyword>
<dbReference type="InterPro" id="IPR000463">
    <property type="entry name" value="Fatty_acid-bd"/>
</dbReference>
<comment type="caution">
    <text evidence="5">The sequence shown here is derived from an EMBL/GenBank/DDBJ whole genome shotgun (WGS) entry which is preliminary data.</text>
</comment>
<dbReference type="CDD" id="cd00742">
    <property type="entry name" value="FABP"/>
    <property type="match status" value="1"/>
</dbReference>
<dbReference type="InterPro" id="IPR000566">
    <property type="entry name" value="Lipocln_cytosolic_FA-bd_dom"/>
</dbReference>
<dbReference type="Pfam" id="PF00061">
    <property type="entry name" value="Lipocalin"/>
    <property type="match status" value="1"/>
</dbReference>
<evidence type="ECO:0000256" key="3">
    <source>
        <dbReference type="RuleBase" id="RU003696"/>
    </source>
</evidence>
<organism evidence="5 6">
    <name type="scientific">Tegillarca granosa</name>
    <name type="common">Malaysian cockle</name>
    <name type="synonym">Anadara granosa</name>
    <dbReference type="NCBI Taxonomy" id="220873"/>
    <lineage>
        <taxon>Eukaryota</taxon>
        <taxon>Metazoa</taxon>
        <taxon>Spiralia</taxon>
        <taxon>Lophotrochozoa</taxon>
        <taxon>Mollusca</taxon>
        <taxon>Bivalvia</taxon>
        <taxon>Autobranchia</taxon>
        <taxon>Pteriomorphia</taxon>
        <taxon>Arcoida</taxon>
        <taxon>Arcoidea</taxon>
        <taxon>Arcidae</taxon>
        <taxon>Tegillarca</taxon>
    </lineage>
</organism>
<dbReference type="PRINTS" id="PR00178">
    <property type="entry name" value="FATTYACIDBP"/>
</dbReference>
<dbReference type="PANTHER" id="PTHR11955">
    <property type="entry name" value="FATTY ACID BINDING PROTEIN"/>
    <property type="match status" value="1"/>
</dbReference>
<evidence type="ECO:0000256" key="2">
    <source>
        <dbReference type="ARBA" id="ARBA00023121"/>
    </source>
</evidence>
<feature type="domain" description="Cytosolic fatty-acid binding proteins" evidence="4">
    <location>
        <begin position="11"/>
        <end position="28"/>
    </location>
</feature>
<dbReference type="PROSITE" id="PS00214">
    <property type="entry name" value="FABP"/>
    <property type="match status" value="1"/>
</dbReference>
<dbReference type="Gene3D" id="2.40.128.20">
    <property type="match status" value="1"/>
</dbReference>